<evidence type="ECO:0000313" key="3">
    <source>
        <dbReference type="EMBL" id="PTM45509.1"/>
    </source>
</evidence>
<proteinExistence type="predicted"/>
<dbReference type="Proteomes" id="UP000240996">
    <property type="component" value="Unassembled WGS sequence"/>
</dbReference>
<dbReference type="InterPro" id="IPR013702">
    <property type="entry name" value="FIST_domain_N"/>
</dbReference>
<reference evidence="3 4" key="1">
    <citation type="submission" date="2018-04" db="EMBL/GenBank/DDBJ databases">
        <title>Genomic Encyclopedia of Type Strains, Phase III (KMG-III): the genomes of soil and plant-associated and newly described type strains.</title>
        <authorList>
            <person name="Whitman W."/>
        </authorList>
    </citation>
    <scope>NUCLEOTIDE SEQUENCE [LARGE SCALE GENOMIC DNA]</scope>
    <source>
        <strain evidence="3 4">NW12</strain>
    </source>
</reference>
<dbReference type="EMBL" id="PZZN01000002">
    <property type="protein sequence ID" value="PTM45509.1"/>
    <property type="molecule type" value="Genomic_DNA"/>
</dbReference>
<organism evidence="3 4">
    <name type="scientific">Sphingomonas aerolata</name>
    <dbReference type="NCBI Taxonomy" id="185951"/>
    <lineage>
        <taxon>Bacteria</taxon>
        <taxon>Pseudomonadati</taxon>
        <taxon>Pseudomonadota</taxon>
        <taxon>Alphaproteobacteria</taxon>
        <taxon>Sphingomonadales</taxon>
        <taxon>Sphingomonadaceae</taxon>
        <taxon>Sphingomonas</taxon>
    </lineage>
</organism>
<dbReference type="SMART" id="SM00897">
    <property type="entry name" value="FIST"/>
    <property type="match status" value="1"/>
</dbReference>
<dbReference type="Pfam" id="PF08495">
    <property type="entry name" value="FIST"/>
    <property type="match status" value="1"/>
</dbReference>
<feature type="domain" description="FIST C-domain" evidence="2">
    <location>
        <begin position="212"/>
        <end position="354"/>
    </location>
</feature>
<keyword evidence="4" id="KW-1185">Reference proteome</keyword>
<name>A0A2T4YPS1_9SPHN</name>
<accession>A0A2T4YPS1</accession>
<evidence type="ECO:0000259" key="2">
    <source>
        <dbReference type="SMART" id="SM01204"/>
    </source>
</evidence>
<dbReference type="InterPro" id="IPR019494">
    <property type="entry name" value="FIST_C"/>
</dbReference>
<evidence type="ECO:0008006" key="5">
    <source>
        <dbReference type="Google" id="ProtNLM"/>
    </source>
</evidence>
<dbReference type="Pfam" id="PF10442">
    <property type="entry name" value="FIST_C"/>
    <property type="match status" value="1"/>
</dbReference>
<evidence type="ECO:0000313" key="4">
    <source>
        <dbReference type="Proteomes" id="UP000240996"/>
    </source>
</evidence>
<gene>
    <name evidence="3" type="ORF">C8J24_1733</name>
</gene>
<comment type="caution">
    <text evidence="3">The sequence shown here is derived from an EMBL/GenBank/DDBJ whole genome shotgun (WGS) entry which is preliminary data.</text>
</comment>
<evidence type="ECO:0000259" key="1">
    <source>
        <dbReference type="SMART" id="SM00897"/>
    </source>
</evidence>
<dbReference type="PANTHER" id="PTHR40252">
    <property type="entry name" value="BLR0328 PROTEIN"/>
    <property type="match status" value="1"/>
</dbReference>
<feature type="domain" description="FIST" evidence="1">
    <location>
        <begin position="18"/>
        <end position="211"/>
    </location>
</feature>
<dbReference type="PANTHER" id="PTHR40252:SF2">
    <property type="entry name" value="BLR0328 PROTEIN"/>
    <property type="match status" value="1"/>
</dbReference>
<sequence>MWSKQINANRESAMFPAAPDLVIVFGPTDRLADRTLIDRLAHRYDTAMIVGCSSGTMVEGDRLDDDGVVILGMGFDRTELRLAVQPLPSSDLSFAAGAALGKDLSADDLSGIFVLSNGLNVNGSALVAGLRTVIGDSVALSGGLAGDGARFADTRILARGEHHADVVAAIGFYGDHVRFAHGSAGGWQPFGPVRTINDAAGSTLRGLDGEPALALYERYLGEEAVDLPASGLLYPLEIWDPAHPDVRVVRTLLAIDRDAGTLTFAGDMPQGWKARLMRGMFDELINGASTAVHHALDQTIAWGTSPSACLAISCVGRRLLMGQRTEEEIAAVAAALGPDIALAGFYSYGEIAPQNQTAVPCLHNQTMTITLIGECA</sequence>
<protein>
    <recommendedName>
        <fullName evidence="5">FIST-like protein</fullName>
    </recommendedName>
</protein>
<dbReference type="AlphaFoldDB" id="A0A2T4YPS1"/>
<dbReference type="RefSeq" id="WP_107931744.1">
    <property type="nucleotide sequence ID" value="NZ_PZZN01000002.1"/>
</dbReference>
<dbReference type="SMART" id="SM01204">
    <property type="entry name" value="FIST_C"/>
    <property type="match status" value="1"/>
</dbReference>